<keyword evidence="2" id="KW-0472">Membrane</keyword>
<feature type="transmembrane region" description="Helical" evidence="2">
    <location>
        <begin position="31"/>
        <end position="51"/>
    </location>
</feature>
<dbReference type="Proteomes" id="UP000092666">
    <property type="component" value="Unassembled WGS sequence"/>
</dbReference>
<gene>
    <name evidence="3" type="ORF">I316_00110</name>
</gene>
<evidence type="ECO:0000313" key="3">
    <source>
        <dbReference type="EMBL" id="OCF37886.1"/>
    </source>
</evidence>
<dbReference type="EMBL" id="KI669492">
    <property type="protein sequence ID" value="OCF37886.1"/>
    <property type="molecule type" value="Genomic_DNA"/>
</dbReference>
<feature type="compositionally biased region" description="Basic and acidic residues" evidence="1">
    <location>
        <begin position="86"/>
        <end position="104"/>
    </location>
</feature>
<reference evidence="3 4" key="1">
    <citation type="submission" date="2013-07" db="EMBL/GenBank/DDBJ databases">
        <title>The Genome Sequence of Cryptococcus heveanensis BCC8398.</title>
        <authorList>
            <consortium name="The Broad Institute Genome Sequencing Platform"/>
            <person name="Cuomo C."/>
            <person name="Litvintseva A."/>
            <person name="Chen Y."/>
            <person name="Heitman J."/>
            <person name="Sun S."/>
            <person name="Springer D."/>
            <person name="Dromer F."/>
            <person name="Young S.K."/>
            <person name="Zeng Q."/>
            <person name="Gargeya S."/>
            <person name="Fitzgerald M."/>
            <person name="Abouelleil A."/>
            <person name="Alvarado L."/>
            <person name="Berlin A.M."/>
            <person name="Chapman S.B."/>
            <person name="Dewar J."/>
            <person name="Goldberg J."/>
            <person name="Griggs A."/>
            <person name="Gujja S."/>
            <person name="Hansen M."/>
            <person name="Howarth C."/>
            <person name="Imamovic A."/>
            <person name="Larimer J."/>
            <person name="McCowan C."/>
            <person name="Murphy C."/>
            <person name="Pearson M."/>
            <person name="Priest M."/>
            <person name="Roberts A."/>
            <person name="Saif S."/>
            <person name="Shea T."/>
            <person name="Sykes S."/>
            <person name="Wortman J."/>
            <person name="Nusbaum C."/>
            <person name="Birren B."/>
        </authorList>
    </citation>
    <scope>NUCLEOTIDE SEQUENCE [LARGE SCALE GENOMIC DNA]</scope>
    <source>
        <strain evidence="3 4">BCC8398</strain>
    </source>
</reference>
<proteinExistence type="predicted"/>
<organism evidence="3 4">
    <name type="scientific">Kwoniella heveanensis BCC8398</name>
    <dbReference type="NCBI Taxonomy" id="1296120"/>
    <lineage>
        <taxon>Eukaryota</taxon>
        <taxon>Fungi</taxon>
        <taxon>Dikarya</taxon>
        <taxon>Basidiomycota</taxon>
        <taxon>Agaricomycotina</taxon>
        <taxon>Tremellomycetes</taxon>
        <taxon>Tremellales</taxon>
        <taxon>Cryptococcaceae</taxon>
        <taxon>Kwoniella</taxon>
    </lineage>
</organism>
<evidence type="ECO:0000256" key="1">
    <source>
        <dbReference type="SAM" id="MobiDB-lite"/>
    </source>
</evidence>
<sequence>MSSTSRSATPPQYIRSRARLENSLTPYQLQLISFALFVAIFPVTWCIYLHWRSMRRRYPSTSASATTTRQSHARAQAQAQGQAHIADQDADRINGDVRGKEKGE</sequence>
<keyword evidence="2" id="KW-0812">Transmembrane</keyword>
<dbReference type="AlphaFoldDB" id="A0A1B9H3P1"/>
<name>A0A1B9H3P1_9TREE</name>
<reference evidence="4" key="2">
    <citation type="submission" date="2013-12" db="EMBL/GenBank/DDBJ databases">
        <title>Evolution of pathogenesis and genome organization in the Tremellales.</title>
        <authorList>
            <person name="Cuomo C."/>
            <person name="Litvintseva A."/>
            <person name="Heitman J."/>
            <person name="Chen Y."/>
            <person name="Sun S."/>
            <person name="Springer D."/>
            <person name="Dromer F."/>
            <person name="Young S."/>
            <person name="Zeng Q."/>
            <person name="Chapman S."/>
            <person name="Gujja S."/>
            <person name="Saif S."/>
            <person name="Birren B."/>
        </authorList>
    </citation>
    <scope>NUCLEOTIDE SEQUENCE [LARGE SCALE GENOMIC DNA]</scope>
    <source>
        <strain evidence="4">BCC8398</strain>
    </source>
</reference>
<protein>
    <submittedName>
        <fullName evidence="3">Uncharacterized protein</fullName>
    </submittedName>
</protein>
<accession>A0A1B9H3P1</accession>
<feature type="compositionally biased region" description="Low complexity" evidence="1">
    <location>
        <begin position="60"/>
        <end position="85"/>
    </location>
</feature>
<keyword evidence="2" id="KW-1133">Transmembrane helix</keyword>
<keyword evidence="4" id="KW-1185">Reference proteome</keyword>
<evidence type="ECO:0000256" key="2">
    <source>
        <dbReference type="SAM" id="Phobius"/>
    </source>
</evidence>
<evidence type="ECO:0000313" key="4">
    <source>
        <dbReference type="Proteomes" id="UP000092666"/>
    </source>
</evidence>
<feature type="region of interest" description="Disordered" evidence="1">
    <location>
        <begin position="59"/>
        <end position="104"/>
    </location>
</feature>